<name>A0A4Z1NJA8_9PEZI</name>
<proteinExistence type="predicted"/>
<comment type="caution">
    <text evidence="1">The sequence shown here is derived from an EMBL/GenBank/DDBJ whole genome shotgun (WGS) entry which is preliminary data.</text>
</comment>
<reference evidence="1 2" key="1">
    <citation type="submission" date="2019-04" db="EMBL/GenBank/DDBJ databases">
        <title>High contiguity whole genome sequence and gene annotation resource for two Venturia nashicola isolates.</title>
        <authorList>
            <person name="Prokchorchik M."/>
            <person name="Won K."/>
            <person name="Lee Y."/>
            <person name="Choi E.D."/>
            <person name="Segonzac C."/>
            <person name="Sohn K.H."/>
        </authorList>
    </citation>
    <scope>NUCLEOTIDE SEQUENCE [LARGE SCALE GENOMIC DNA]</scope>
    <source>
        <strain evidence="1 2">PRI2</strain>
    </source>
</reference>
<protein>
    <submittedName>
        <fullName evidence="1">Uncharacterized protein</fullName>
    </submittedName>
</protein>
<gene>
    <name evidence="1" type="ORF">E6O75_ATG07973</name>
</gene>
<sequence>MISIPKLQLTTLRIKQGVAFIFTQFRNLVVDHAPGSRHLFELRKYSFSYEFYAAESPDGSQSLCAPLNKSKCSRQLRSYLVTEKKRGPRILEVISNNKDWMNCGQTSEIKIVFPNSVDGGKQVELNYTHDPFVEDQGTMTYGNVTLGDKVVAILGKQILGIREPKFHITVAEGCDMFIPTVLAWAIYNKVRIPIPQSYAPVLNN</sequence>
<evidence type="ECO:0000313" key="2">
    <source>
        <dbReference type="Proteomes" id="UP000298493"/>
    </source>
</evidence>
<organism evidence="1 2">
    <name type="scientific">Venturia nashicola</name>
    <dbReference type="NCBI Taxonomy" id="86259"/>
    <lineage>
        <taxon>Eukaryota</taxon>
        <taxon>Fungi</taxon>
        <taxon>Dikarya</taxon>
        <taxon>Ascomycota</taxon>
        <taxon>Pezizomycotina</taxon>
        <taxon>Dothideomycetes</taxon>
        <taxon>Pleosporomycetidae</taxon>
        <taxon>Venturiales</taxon>
        <taxon>Venturiaceae</taxon>
        <taxon>Venturia</taxon>
    </lineage>
</organism>
<keyword evidence="2" id="KW-1185">Reference proteome</keyword>
<dbReference type="AlphaFoldDB" id="A0A4Z1NJA8"/>
<accession>A0A4Z1NJA8</accession>
<dbReference type="EMBL" id="SNSC02000020">
    <property type="protein sequence ID" value="TID15645.1"/>
    <property type="molecule type" value="Genomic_DNA"/>
</dbReference>
<evidence type="ECO:0000313" key="1">
    <source>
        <dbReference type="EMBL" id="TID15645.1"/>
    </source>
</evidence>
<dbReference type="Proteomes" id="UP000298493">
    <property type="component" value="Unassembled WGS sequence"/>
</dbReference>